<proteinExistence type="predicted"/>
<protein>
    <submittedName>
        <fullName evidence="2">Uncharacterized protein LOC117643710</fullName>
    </submittedName>
</protein>
<name>A0A6P8ZLD3_THRPL</name>
<accession>A0A6P8ZLD3</accession>
<dbReference type="Proteomes" id="UP000515158">
    <property type="component" value="Unplaced"/>
</dbReference>
<dbReference type="Gene3D" id="1.25.40.10">
    <property type="entry name" value="Tetratricopeptide repeat domain"/>
    <property type="match status" value="1"/>
</dbReference>
<keyword evidence="1" id="KW-1185">Reference proteome</keyword>
<reference evidence="2" key="1">
    <citation type="submission" date="2025-08" db="UniProtKB">
        <authorList>
            <consortium name="RefSeq"/>
        </authorList>
    </citation>
    <scope>IDENTIFICATION</scope>
    <source>
        <tissue evidence="2">Total insect</tissue>
    </source>
</reference>
<dbReference type="GeneID" id="117643710"/>
<organism evidence="2">
    <name type="scientific">Thrips palmi</name>
    <name type="common">Melon thrips</name>
    <dbReference type="NCBI Taxonomy" id="161013"/>
    <lineage>
        <taxon>Eukaryota</taxon>
        <taxon>Metazoa</taxon>
        <taxon>Ecdysozoa</taxon>
        <taxon>Arthropoda</taxon>
        <taxon>Hexapoda</taxon>
        <taxon>Insecta</taxon>
        <taxon>Pterygota</taxon>
        <taxon>Neoptera</taxon>
        <taxon>Paraneoptera</taxon>
        <taxon>Thysanoptera</taxon>
        <taxon>Terebrantia</taxon>
        <taxon>Thripoidea</taxon>
        <taxon>Thripidae</taxon>
        <taxon>Thrips</taxon>
    </lineage>
</organism>
<dbReference type="RefSeq" id="XP_034238654.1">
    <property type="nucleotide sequence ID" value="XM_034382763.1"/>
</dbReference>
<dbReference type="SUPFAM" id="SSF48452">
    <property type="entry name" value="TPR-like"/>
    <property type="match status" value="1"/>
</dbReference>
<evidence type="ECO:0000313" key="2">
    <source>
        <dbReference type="RefSeq" id="XP_034238654.1"/>
    </source>
</evidence>
<dbReference type="OrthoDB" id="8245230at2759"/>
<dbReference type="AlphaFoldDB" id="A0A6P8ZLD3"/>
<evidence type="ECO:0000313" key="1">
    <source>
        <dbReference type="Proteomes" id="UP000515158"/>
    </source>
</evidence>
<dbReference type="KEGG" id="tpal:117643710"/>
<dbReference type="InParanoid" id="A0A6P8ZLD3"/>
<gene>
    <name evidence="2" type="primary">LOC117643710</name>
</gene>
<dbReference type="InterPro" id="IPR011990">
    <property type="entry name" value="TPR-like_helical_dom_sf"/>
</dbReference>
<sequence>MSMDDSWQEKLSCPSLWKDKIGMPVVPMPLSVASNTTDKLDLAPTPWHRVLDMISVAYAYCTHDRDDDAIALLRDCYFYILPQPFCQHECALLKEYRPAMRHVLDSFWAVMEWCRTRSTPPMLRAFVSNITPFKKLSPDLQAAVHAIHAGVSKLQHDVSLTYLDLSIMISRREGEWHWMKGNNDFCGGSAVEHLRKAHRLRPGPHTALTLAEKLPLDKCRAEAVELLGEALRLYPDHPYVLSHAGDVLVRVHGVTKTMVAEAERLLLRCRAAVGDRCYLRLRLGALCKRQGGREAEAERHFEEACRLNPADAASIRLFYMGDKSGTVSLDSLLKKKKSFL</sequence>